<name>A0A316DB42_9BACL</name>
<organism evidence="2 3">
    <name type="scientific">Tumebacillus permanentifrigoris</name>
    <dbReference type="NCBI Taxonomy" id="378543"/>
    <lineage>
        <taxon>Bacteria</taxon>
        <taxon>Bacillati</taxon>
        <taxon>Bacillota</taxon>
        <taxon>Bacilli</taxon>
        <taxon>Bacillales</taxon>
        <taxon>Alicyclobacillaceae</taxon>
        <taxon>Tumebacillus</taxon>
    </lineage>
</organism>
<dbReference type="AlphaFoldDB" id="A0A316DB42"/>
<dbReference type="InterPro" id="IPR005149">
    <property type="entry name" value="Tscrpt_reg_PadR_N"/>
</dbReference>
<dbReference type="EMBL" id="QGGL01000004">
    <property type="protein sequence ID" value="PWK14948.1"/>
    <property type="molecule type" value="Genomic_DNA"/>
</dbReference>
<dbReference type="RefSeq" id="WP_109687377.1">
    <property type="nucleotide sequence ID" value="NZ_QGGL01000004.1"/>
</dbReference>
<dbReference type="InterPro" id="IPR036390">
    <property type="entry name" value="WH_DNA-bd_sf"/>
</dbReference>
<gene>
    <name evidence="2" type="ORF">C7459_104152</name>
</gene>
<feature type="domain" description="Transcription regulator PadR N-terminal" evidence="1">
    <location>
        <begin position="7"/>
        <end position="81"/>
    </location>
</feature>
<dbReference type="OrthoDB" id="2374094at2"/>
<keyword evidence="2" id="KW-0238">DNA-binding</keyword>
<sequence length="177" mass="20884">MYELYVLGELLSGPKHGYLLHAILKSALGPVRQISWGSLYPMIRRFEGEGLISPYEHRQEEGGRPRKVYELTEAGRARFQELMMEPLEYNLETEVVFQLKMLYFSHVTPEVRQSSLQQYLEYLEYNEEHIKGIYQSVSNNPHIPDEERVYGLRMIDYRRNGLVSSIQWVEREIARKG</sequence>
<dbReference type="PANTHER" id="PTHR43252:SF7">
    <property type="entry name" value="TRANSCRIPTIONAL REGULATOR YQJI"/>
    <property type="match status" value="1"/>
</dbReference>
<dbReference type="GO" id="GO:0003677">
    <property type="term" value="F:DNA binding"/>
    <property type="evidence" value="ECO:0007669"/>
    <property type="project" value="UniProtKB-KW"/>
</dbReference>
<dbReference type="SUPFAM" id="SSF46785">
    <property type="entry name" value="Winged helix' DNA-binding domain"/>
    <property type="match status" value="1"/>
</dbReference>
<dbReference type="PANTHER" id="PTHR43252">
    <property type="entry name" value="TRANSCRIPTIONAL REGULATOR YQJI"/>
    <property type="match status" value="1"/>
</dbReference>
<evidence type="ECO:0000259" key="1">
    <source>
        <dbReference type="Pfam" id="PF03551"/>
    </source>
</evidence>
<proteinExistence type="predicted"/>
<comment type="caution">
    <text evidence="2">The sequence shown here is derived from an EMBL/GenBank/DDBJ whole genome shotgun (WGS) entry which is preliminary data.</text>
</comment>
<evidence type="ECO:0000313" key="2">
    <source>
        <dbReference type="EMBL" id="PWK14948.1"/>
    </source>
</evidence>
<dbReference type="Pfam" id="PF03551">
    <property type="entry name" value="PadR"/>
    <property type="match status" value="1"/>
</dbReference>
<dbReference type="InterPro" id="IPR036388">
    <property type="entry name" value="WH-like_DNA-bd_sf"/>
</dbReference>
<dbReference type="Proteomes" id="UP000245634">
    <property type="component" value="Unassembled WGS sequence"/>
</dbReference>
<protein>
    <submittedName>
        <fullName evidence="2">DNA-binding PadR family transcriptional regulator</fullName>
    </submittedName>
</protein>
<keyword evidence="3" id="KW-1185">Reference proteome</keyword>
<dbReference type="Gene3D" id="1.10.10.10">
    <property type="entry name" value="Winged helix-like DNA-binding domain superfamily/Winged helix DNA-binding domain"/>
    <property type="match status" value="1"/>
</dbReference>
<accession>A0A316DB42</accession>
<evidence type="ECO:0000313" key="3">
    <source>
        <dbReference type="Proteomes" id="UP000245634"/>
    </source>
</evidence>
<reference evidence="2 3" key="1">
    <citation type="submission" date="2018-05" db="EMBL/GenBank/DDBJ databases">
        <title>Genomic Encyclopedia of Type Strains, Phase IV (KMG-IV): sequencing the most valuable type-strain genomes for metagenomic binning, comparative biology and taxonomic classification.</title>
        <authorList>
            <person name="Goeker M."/>
        </authorList>
    </citation>
    <scope>NUCLEOTIDE SEQUENCE [LARGE SCALE GENOMIC DNA]</scope>
    <source>
        <strain evidence="2 3">DSM 18773</strain>
    </source>
</reference>